<dbReference type="NCBIfam" id="TIGR01802">
    <property type="entry name" value="CM_pl-yst"/>
    <property type="match status" value="1"/>
</dbReference>
<dbReference type="InterPro" id="IPR008238">
    <property type="entry name" value="Chorismate_mutase_AroQ_euk"/>
</dbReference>
<dbReference type="PANTHER" id="PTHR21145">
    <property type="entry name" value="CHORISMATE MUTASE"/>
    <property type="match status" value="1"/>
</dbReference>
<comment type="pathway">
    <text evidence="2">Metabolic intermediate biosynthesis; prephenate biosynthesis; prephenate from chorismate: step 1/1.</text>
</comment>
<dbReference type="Gene3D" id="1.10.590.10">
    <property type="entry name" value="Chorismate mutase, AroQ class superfamily, eukaryotic"/>
    <property type="match status" value="1"/>
</dbReference>
<dbReference type="FunFam" id="1.10.590.10:FF:000002">
    <property type="entry name" value="Chorismate mutase"/>
    <property type="match status" value="1"/>
</dbReference>
<evidence type="ECO:0000313" key="17">
    <source>
        <dbReference type="EMBL" id="GMG21177.1"/>
    </source>
</evidence>
<dbReference type="SUPFAM" id="SSF48600">
    <property type="entry name" value="Chorismate mutase II"/>
    <property type="match status" value="1"/>
</dbReference>
<gene>
    <name evidence="17" type="ORF">Amon01_000179100</name>
</gene>
<evidence type="ECO:0000256" key="14">
    <source>
        <dbReference type="ARBA" id="ARBA00055515"/>
    </source>
</evidence>
<evidence type="ECO:0000259" key="16">
    <source>
        <dbReference type="Pfam" id="PF01817"/>
    </source>
</evidence>
<evidence type="ECO:0000313" key="18">
    <source>
        <dbReference type="Proteomes" id="UP001165063"/>
    </source>
</evidence>
<comment type="catalytic activity">
    <reaction evidence="13">
        <text>chorismate = prephenate</text>
        <dbReference type="Rhea" id="RHEA:13897"/>
        <dbReference type="ChEBI" id="CHEBI:29748"/>
        <dbReference type="ChEBI" id="CHEBI:29934"/>
        <dbReference type="EC" id="5.4.99.5"/>
    </reaction>
    <physiologicalReaction direction="left-to-right" evidence="13">
        <dbReference type="Rhea" id="RHEA:13898"/>
    </physiologicalReaction>
</comment>
<dbReference type="Proteomes" id="UP001165063">
    <property type="component" value="Unassembled WGS sequence"/>
</dbReference>
<sequence>MDFMKPETVLNLANIRESLVRMEDTIIFNFIERSQFYSSPSVYEPNKFPIPNFNGSFLDWLLLSHEKIHSQVRRYEAPDETPFFPDHLPETFLPSLNYPPVLASYTDEINANDEIKQIYISEIIPGLSTHGEQPENLGSTAMADIEVLQSLSRRIHFGKFVAEAKFQNEKERFTKLIKEKDVHGIEDAITNAAVEEKILERLLEKGKAYGTDPSLKFSQHIQSKVKPETIVKIYKDYVIPLTKKVEVDYLLKRLEVEDDKN</sequence>
<dbReference type="AlphaFoldDB" id="A0A9W7DD62"/>
<reference evidence="17" key="1">
    <citation type="submission" date="2023-04" db="EMBL/GenBank/DDBJ databases">
        <title>Ambrosiozyma monospora NBRC 1965.</title>
        <authorList>
            <person name="Ichikawa N."/>
            <person name="Sato H."/>
            <person name="Tonouchi N."/>
        </authorList>
    </citation>
    <scope>NUCLEOTIDE SEQUENCE</scope>
    <source>
        <strain evidence="17">NBRC 1965</strain>
    </source>
</reference>
<keyword evidence="8" id="KW-0021">Allosteric enzyme</keyword>
<dbReference type="GO" id="GO:0004106">
    <property type="term" value="F:chorismate mutase activity"/>
    <property type="evidence" value="ECO:0007669"/>
    <property type="project" value="UniProtKB-UniRule"/>
</dbReference>
<evidence type="ECO:0000256" key="12">
    <source>
        <dbReference type="ARBA" id="ARBA00023235"/>
    </source>
</evidence>
<evidence type="ECO:0000256" key="9">
    <source>
        <dbReference type="ARBA" id="ARBA00022605"/>
    </source>
</evidence>
<proteinExistence type="predicted"/>
<dbReference type="GO" id="GO:0006571">
    <property type="term" value="P:tyrosine biosynthetic process"/>
    <property type="evidence" value="ECO:0007669"/>
    <property type="project" value="UniProtKB-KW"/>
</dbReference>
<comment type="caution">
    <text evidence="17">The sequence shown here is derived from an EMBL/GenBank/DDBJ whole genome shotgun (WGS) entry which is preliminary data.</text>
</comment>
<dbReference type="PROSITE" id="PS51169">
    <property type="entry name" value="CHORISMATE_MUT_3"/>
    <property type="match status" value="1"/>
</dbReference>
<evidence type="ECO:0000256" key="7">
    <source>
        <dbReference type="ARBA" id="ARBA00022498"/>
    </source>
</evidence>
<keyword evidence="6" id="KW-0963">Cytoplasm</keyword>
<evidence type="ECO:0000256" key="8">
    <source>
        <dbReference type="ARBA" id="ARBA00022533"/>
    </source>
</evidence>
<keyword evidence="7" id="KW-0827">Tyrosine biosynthesis</keyword>
<dbReference type="PIRSF" id="PIRSF017318">
    <property type="entry name" value="Chor_mut_AroQ_eu"/>
    <property type="match status" value="1"/>
</dbReference>
<evidence type="ECO:0000256" key="13">
    <source>
        <dbReference type="ARBA" id="ARBA00023979"/>
    </source>
</evidence>
<evidence type="ECO:0000256" key="2">
    <source>
        <dbReference type="ARBA" id="ARBA00004817"/>
    </source>
</evidence>
<evidence type="ECO:0000256" key="4">
    <source>
        <dbReference type="ARBA" id="ARBA00012404"/>
    </source>
</evidence>
<dbReference type="GO" id="GO:0046417">
    <property type="term" value="P:chorismate metabolic process"/>
    <property type="evidence" value="ECO:0007669"/>
    <property type="project" value="InterPro"/>
</dbReference>
<dbReference type="EMBL" id="BSXU01000580">
    <property type="protein sequence ID" value="GMG21177.1"/>
    <property type="molecule type" value="Genomic_DNA"/>
</dbReference>
<organism evidence="17 18">
    <name type="scientific">Ambrosiozyma monospora</name>
    <name type="common">Yeast</name>
    <name type="synonym">Endomycopsis monosporus</name>
    <dbReference type="NCBI Taxonomy" id="43982"/>
    <lineage>
        <taxon>Eukaryota</taxon>
        <taxon>Fungi</taxon>
        <taxon>Dikarya</taxon>
        <taxon>Ascomycota</taxon>
        <taxon>Saccharomycotina</taxon>
        <taxon>Pichiomycetes</taxon>
        <taxon>Pichiales</taxon>
        <taxon>Pichiaceae</taxon>
        <taxon>Ambrosiozyma</taxon>
    </lineage>
</organism>
<keyword evidence="12 15" id="KW-0413">Isomerase</keyword>
<dbReference type="OrthoDB" id="191918at2759"/>
<evidence type="ECO:0000256" key="5">
    <source>
        <dbReference type="ARBA" id="ARBA00020296"/>
    </source>
</evidence>
<comment type="subunit">
    <text evidence="3">Homodimer.</text>
</comment>
<name>A0A9W7DD62_AMBMO</name>
<evidence type="ECO:0000256" key="6">
    <source>
        <dbReference type="ARBA" id="ARBA00022490"/>
    </source>
</evidence>
<evidence type="ECO:0000256" key="3">
    <source>
        <dbReference type="ARBA" id="ARBA00011738"/>
    </source>
</evidence>
<evidence type="ECO:0000256" key="11">
    <source>
        <dbReference type="ARBA" id="ARBA00023222"/>
    </source>
</evidence>
<evidence type="ECO:0000256" key="15">
    <source>
        <dbReference type="PIRNR" id="PIRNR017318"/>
    </source>
</evidence>
<keyword evidence="11" id="KW-0584">Phenylalanine biosynthesis</keyword>
<keyword evidence="18" id="KW-1185">Reference proteome</keyword>
<comment type="function">
    <text evidence="14">Catalyzes the Claisen rearrangement of chorismate to prephenate. Acts at the first branch point in the aromatic amino acid pathway where it steers biosynthesis towards phenylalanine and tyrosine, and away from tryptophan.</text>
</comment>
<keyword evidence="10 15" id="KW-0057">Aromatic amino acid biosynthesis</keyword>
<dbReference type="InterPro" id="IPR036263">
    <property type="entry name" value="Chorismate_II_sf"/>
</dbReference>
<dbReference type="InterPro" id="IPR002701">
    <property type="entry name" value="CM_II_prokaryot"/>
</dbReference>
<dbReference type="InterPro" id="IPR037039">
    <property type="entry name" value="CM_AroQ_sf_eucaryotic"/>
</dbReference>
<keyword evidence="9 15" id="KW-0028">Amino-acid biosynthesis</keyword>
<dbReference type="Pfam" id="PF01817">
    <property type="entry name" value="CM_2"/>
    <property type="match status" value="1"/>
</dbReference>
<dbReference type="GO" id="GO:0005737">
    <property type="term" value="C:cytoplasm"/>
    <property type="evidence" value="ECO:0007669"/>
    <property type="project" value="UniProtKB-SubCell"/>
</dbReference>
<evidence type="ECO:0000256" key="1">
    <source>
        <dbReference type="ARBA" id="ARBA00004496"/>
    </source>
</evidence>
<comment type="subcellular location">
    <subcellularLocation>
        <location evidence="1">Cytoplasm</location>
    </subcellularLocation>
</comment>
<protein>
    <recommendedName>
        <fullName evidence="5 15">Chorismate mutase</fullName>
        <ecNumber evidence="4 15">5.4.99.5</ecNumber>
    </recommendedName>
</protein>
<dbReference type="PANTHER" id="PTHR21145:SF12">
    <property type="entry name" value="CHORISMATE MUTASE"/>
    <property type="match status" value="1"/>
</dbReference>
<feature type="domain" description="Chorismate mutase" evidence="16">
    <location>
        <begin position="141"/>
        <end position="246"/>
    </location>
</feature>
<accession>A0A9W7DD62</accession>
<dbReference type="EC" id="5.4.99.5" evidence="4 15"/>
<evidence type="ECO:0000256" key="10">
    <source>
        <dbReference type="ARBA" id="ARBA00023141"/>
    </source>
</evidence>
<dbReference type="GO" id="GO:0009094">
    <property type="term" value="P:L-phenylalanine biosynthetic process"/>
    <property type="evidence" value="ECO:0007669"/>
    <property type="project" value="UniProtKB-KW"/>
</dbReference>